<feature type="domain" description="O-methyltransferase C-terminal" evidence="4">
    <location>
        <begin position="56"/>
        <end position="221"/>
    </location>
</feature>
<dbReference type="GO" id="GO:0032259">
    <property type="term" value="P:methylation"/>
    <property type="evidence" value="ECO:0007669"/>
    <property type="project" value="UniProtKB-KW"/>
</dbReference>
<evidence type="ECO:0000256" key="3">
    <source>
        <dbReference type="ARBA" id="ARBA00022691"/>
    </source>
</evidence>
<proteinExistence type="predicted"/>
<evidence type="ECO:0000313" key="6">
    <source>
        <dbReference type="Proteomes" id="UP000321822"/>
    </source>
</evidence>
<dbReference type="EMBL" id="VOLT01000014">
    <property type="protein sequence ID" value="TWX64324.1"/>
    <property type="molecule type" value="Genomic_DNA"/>
</dbReference>
<comment type="caution">
    <text evidence="5">The sequence shown here is derived from an EMBL/GenBank/DDBJ whole genome shotgun (WGS) entry which is preliminary data.</text>
</comment>
<evidence type="ECO:0000259" key="4">
    <source>
        <dbReference type="Pfam" id="PF00891"/>
    </source>
</evidence>
<dbReference type="GO" id="GO:0008171">
    <property type="term" value="F:O-methyltransferase activity"/>
    <property type="evidence" value="ECO:0007669"/>
    <property type="project" value="InterPro"/>
</dbReference>
<dbReference type="AlphaFoldDB" id="A0A5C6Q5V9"/>
<protein>
    <recommendedName>
        <fullName evidence="4">O-methyltransferase C-terminal domain-containing protein</fullName>
    </recommendedName>
</protein>
<evidence type="ECO:0000313" key="5">
    <source>
        <dbReference type="EMBL" id="TWX64324.1"/>
    </source>
</evidence>
<dbReference type="PROSITE" id="PS51683">
    <property type="entry name" value="SAM_OMT_II"/>
    <property type="match status" value="1"/>
</dbReference>
<keyword evidence="6" id="KW-1185">Reference proteome</keyword>
<organism evidence="5 6">
    <name type="scientific">Colwellia demingiae</name>
    <dbReference type="NCBI Taxonomy" id="89401"/>
    <lineage>
        <taxon>Bacteria</taxon>
        <taxon>Pseudomonadati</taxon>
        <taxon>Pseudomonadota</taxon>
        <taxon>Gammaproteobacteria</taxon>
        <taxon>Alteromonadales</taxon>
        <taxon>Colwelliaceae</taxon>
        <taxon>Colwellia</taxon>
    </lineage>
</organism>
<dbReference type="InterPro" id="IPR001077">
    <property type="entry name" value="COMT_C"/>
</dbReference>
<name>A0A5C6Q5V9_9GAMM</name>
<accession>A0A5C6Q5V9</accession>
<dbReference type="Pfam" id="PF00891">
    <property type="entry name" value="Methyltransf_2"/>
    <property type="match status" value="1"/>
</dbReference>
<dbReference type="OrthoDB" id="582216at2"/>
<keyword evidence="3" id="KW-0949">S-adenosyl-L-methionine</keyword>
<keyword evidence="2" id="KW-0808">Transferase</keyword>
<dbReference type="InterPro" id="IPR016461">
    <property type="entry name" value="COMT-like"/>
</dbReference>
<dbReference type="Gene3D" id="3.40.50.150">
    <property type="entry name" value="Vaccinia Virus protein VP39"/>
    <property type="match status" value="1"/>
</dbReference>
<keyword evidence="1" id="KW-0489">Methyltransferase</keyword>
<gene>
    <name evidence="5" type="ORF">ESZ36_20330</name>
</gene>
<dbReference type="InterPro" id="IPR029063">
    <property type="entry name" value="SAM-dependent_MTases_sf"/>
</dbReference>
<evidence type="ECO:0000256" key="2">
    <source>
        <dbReference type="ARBA" id="ARBA00022679"/>
    </source>
</evidence>
<reference evidence="5 6" key="1">
    <citation type="submission" date="2019-07" db="EMBL/GenBank/DDBJ databases">
        <title>Genomes of sea-ice associated Colwellia species.</title>
        <authorList>
            <person name="Bowman J.P."/>
        </authorList>
    </citation>
    <scope>NUCLEOTIDE SEQUENCE [LARGE SCALE GENOMIC DNA]</scope>
    <source>
        <strain evidence="5 6">ACAM 459</strain>
    </source>
</reference>
<evidence type="ECO:0000256" key="1">
    <source>
        <dbReference type="ARBA" id="ARBA00022603"/>
    </source>
</evidence>
<sequence length="241" mass="27438">MRTLQNKRWMIKCSTILKHCRAYLISLPLMPSSVRIKLTQVADINLGFSNKVNPFEWFNWSVFDLVFDLGNASGLHIADILSISEQMNICIYDNSEAIQSSKIFWRNENANSIKNNAITFRVSFEEGEILSSLPTASSHENLYCFVNVFSELNDSDCLSILKNAKQAIGLFTATLAIIDFIRSESIINPHEAIKDKQLLLDKDTKQRTLTQWKTLVNKSDFTLSEVVELRSSNKVLVLKLI</sequence>
<dbReference type="SUPFAM" id="SSF53335">
    <property type="entry name" value="S-adenosyl-L-methionine-dependent methyltransferases"/>
    <property type="match status" value="1"/>
</dbReference>
<dbReference type="Proteomes" id="UP000321822">
    <property type="component" value="Unassembled WGS sequence"/>
</dbReference>